<evidence type="ECO:0000256" key="8">
    <source>
        <dbReference type="SAM" id="Phobius"/>
    </source>
</evidence>
<feature type="transmembrane region" description="Helical" evidence="8">
    <location>
        <begin position="227"/>
        <end position="249"/>
    </location>
</feature>
<feature type="transmembrane region" description="Helical" evidence="8">
    <location>
        <begin position="261"/>
        <end position="280"/>
    </location>
</feature>
<feature type="transmembrane region" description="Helical" evidence="8">
    <location>
        <begin position="165"/>
        <end position="190"/>
    </location>
</feature>
<reference evidence="10" key="1">
    <citation type="submission" date="2021-05" db="EMBL/GenBank/DDBJ databases">
        <authorList>
            <person name="Arsene-Ploetze F."/>
        </authorList>
    </citation>
    <scope>NUCLEOTIDE SEQUENCE</scope>
    <source>
        <strain evidence="10">DSM 42138</strain>
    </source>
</reference>
<dbReference type="RefSeq" id="WP_251494943.1">
    <property type="nucleotide sequence ID" value="NZ_CAJSLV010000072.1"/>
</dbReference>
<dbReference type="GO" id="GO:0140359">
    <property type="term" value="F:ABC-type transporter activity"/>
    <property type="evidence" value="ECO:0007669"/>
    <property type="project" value="InterPro"/>
</dbReference>
<keyword evidence="3" id="KW-0813">Transport</keyword>
<comment type="caution">
    <text evidence="10">The sequence shown here is derived from an EMBL/GenBank/DDBJ whole genome shotgun (WGS) entry which is preliminary data.</text>
</comment>
<evidence type="ECO:0000256" key="5">
    <source>
        <dbReference type="ARBA" id="ARBA00022692"/>
    </source>
</evidence>
<dbReference type="GO" id="GO:0015920">
    <property type="term" value="P:lipopolysaccharide transport"/>
    <property type="evidence" value="ECO:0007669"/>
    <property type="project" value="TreeGrafter"/>
</dbReference>
<evidence type="ECO:0000313" key="10">
    <source>
        <dbReference type="EMBL" id="CAG6396482.1"/>
    </source>
</evidence>
<evidence type="ECO:0000313" key="11">
    <source>
        <dbReference type="Proteomes" id="UP001152519"/>
    </source>
</evidence>
<evidence type="ECO:0000256" key="2">
    <source>
        <dbReference type="ARBA" id="ARBA00007783"/>
    </source>
</evidence>
<comment type="similarity">
    <text evidence="2">Belongs to the ABC-2 integral membrane protein family.</text>
</comment>
<gene>
    <name evidence="10" type="ORF">SCOCK_410059</name>
</gene>
<feature type="domain" description="ABC-2 type transporter transmembrane" evidence="9">
    <location>
        <begin position="53"/>
        <end position="240"/>
    </location>
</feature>
<evidence type="ECO:0000256" key="1">
    <source>
        <dbReference type="ARBA" id="ARBA00004429"/>
    </source>
</evidence>
<evidence type="ECO:0000256" key="6">
    <source>
        <dbReference type="ARBA" id="ARBA00022989"/>
    </source>
</evidence>
<evidence type="ECO:0000259" key="9">
    <source>
        <dbReference type="Pfam" id="PF01061"/>
    </source>
</evidence>
<sequence length="290" mass="30867">MQDTTPLAALAAAHGLTVSGARPSPAGYARQLWSRRHFIHEFAKARAKAPYAQARLGQLWQLGTPLLNAVVYYLVFGALLGSGRGVPDYIPFLCTGIFVFGFTQSAVLAGARSLTDNIGLVRALHFPRAGLPLAVTLVQLRQLVLSLAVLAVIVVAGGAPVTARWLLAVPALALQTVFTAGCALAVARAGARTTDFAQLLPFVVRSWMYASGIFYDLSRITARVPHAVALALAANPAQVYVALVRYALIDSVTPGRLPAHVWPLALIWATVAGCAGYAFFWSSEEEYGRG</sequence>
<evidence type="ECO:0000256" key="7">
    <source>
        <dbReference type="ARBA" id="ARBA00023136"/>
    </source>
</evidence>
<dbReference type="GO" id="GO:0005886">
    <property type="term" value="C:plasma membrane"/>
    <property type="evidence" value="ECO:0007669"/>
    <property type="project" value="UniProtKB-SubCell"/>
</dbReference>
<dbReference type="AlphaFoldDB" id="A0A9W4DZS4"/>
<feature type="transmembrane region" description="Helical" evidence="8">
    <location>
        <begin position="59"/>
        <end position="80"/>
    </location>
</feature>
<feature type="transmembrane region" description="Helical" evidence="8">
    <location>
        <begin position="92"/>
        <end position="111"/>
    </location>
</feature>
<evidence type="ECO:0000256" key="3">
    <source>
        <dbReference type="ARBA" id="ARBA00022448"/>
    </source>
</evidence>
<keyword evidence="5 8" id="KW-0812">Transmembrane</keyword>
<accession>A0A9W4DZS4</accession>
<protein>
    <submittedName>
        <fullName evidence="10">O-antigen export system, permease protein</fullName>
    </submittedName>
</protein>
<organism evidence="10 11">
    <name type="scientific">Actinacidiphila cocklensis</name>
    <dbReference type="NCBI Taxonomy" id="887465"/>
    <lineage>
        <taxon>Bacteria</taxon>
        <taxon>Bacillati</taxon>
        <taxon>Actinomycetota</taxon>
        <taxon>Actinomycetes</taxon>
        <taxon>Kitasatosporales</taxon>
        <taxon>Streptomycetaceae</taxon>
        <taxon>Actinacidiphila</taxon>
    </lineage>
</organism>
<keyword evidence="7 8" id="KW-0472">Membrane</keyword>
<dbReference type="InterPro" id="IPR013525">
    <property type="entry name" value="ABC2_TM"/>
</dbReference>
<proteinExistence type="inferred from homology"/>
<comment type="subcellular location">
    <subcellularLocation>
        <location evidence="1">Cell inner membrane</location>
        <topology evidence="1">Multi-pass membrane protein</topology>
    </subcellularLocation>
</comment>
<feature type="transmembrane region" description="Helical" evidence="8">
    <location>
        <begin position="131"/>
        <end position="158"/>
    </location>
</feature>
<keyword evidence="11" id="KW-1185">Reference proteome</keyword>
<keyword evidence="6 8" id="KW-1133">Transmembrane helix</keyword>
<dbReference type="Proteomes" id="UP001152519">
    <property type="component" value="Unassembled WGS sequence"/>
</dbReference>
<dbReference type="EMBL" id="CAJSLV010000072">
    <property type="protein sequence ID" value="CAG6396482.1"/>
    <property type="molecule type" value="Genomic_DNA"/>
</dbReference>
<evidence type="ECO:0000256" key="4">
    <source>
        <dbReference type="ARBA" id="ARBA00022475"/>
    </source>
</evidence>
<dbReference type="PANTHER" id="PTHR30413:SF8">
    <property type="entry name" value="TRANSPORT PERMEASE PROTEIN"/>
    <property type="match status" value="1"/>
</dbReference>
<name>A0A9W4DZS4_9ACTN</name>
<keyword evidence="4" id="KW-1003">Cell membrane</keyword>
<dbReference type="PANTHER" id="PTHR30413">
    <property type="entry name" value="INNER MEMBRANE TRANSPORT PERMEASE"/>
    <property type="match status" value="1"/>
</dbReference>
<dbReference type="Pfam" id="PF01061">
    <property type="entry name" value="ABC2_membrane"/>
    <property type="match status" value="1"/>
</dbReference>